<proteinExistence type="predicted"/>
<comment type="caution">
    <text evidence="2">The sequence shown here is derived from an EMBL/GenBank/DDBJ whole genome shotgun (WGS) entry which is preliminary data.</text>
</comment>
<sequence>MKIWTNLPFRFREGYENTYVEQDLDLEASLNSIIGYLILLFIVIGVPVRFALNHHILENDTLLTIGSYIWLYIKTPFVIGFQISDLLGIESSWIKALIHLFVAGLAALCFRFLFMDYWYGPSGRRYGPDFSWRPTMIIFMPVTRILPLKILQRIALIIIKIYLCFVILQIALVIIIGTLVGGFLLFKAAIYYVVTGIAE</sequence>
<accession>A0ABS4GX58</accession>
<dbReference type="EMBL" id="JAGGKT010000029">
    <property type="protein sequence ID" value="MBP1934836.1"/>
    <property type="molecule type" value="Genomic_DNA"/>
</dbReference>
<gene>
    <name evidence="2" type="ORF">J2Z37_004856</name>
</gene>
<feature type="transmembrane region" description="Helical" evidence="1">
    <location>
        <begin position="96"/>
        <end position="114"/>
    </location>
</feature>
<name>A0ABS4GX58_9BACL</name>
<feature type="transmembrane region" description="Helical" evidence="1">
    <location>
        <begin position="154"/>
        <end position="186"/>
    </location>
</feature>
<dbReference type="Proteomes" id="UP001519343">
    <property type="component" value="Unassembled WGS sequence"/>
</dbReference>
<evidence type="ECO:0000313" key="3">
    <source>
        <dbReference type="Proteomes" id="UP001519343"/>
    </source>
</evidence>
<protein>
    <recommendedName>
        <fullName evidence="4">Yip1 domain-containing protein</fullName>
    </recommendedName>
</protein>
<reference evidence="2 3" key="1">
    <citation type="submission" date="2021-03" db="EMBL/GenBank/DDBJ databases">
        <title>Genomic Encyclopedia of Type Strains, Phase IV (KMG-IV): sequencing the most valuable type-strain genomes for metagenomic binning, comparative biology and taxonomic classification.</title>
        <authorList>
            <person name="Goeker M."/>
        </authorList>
    </citation>
    <scope>NUCLEOTIDE SEQUENCE [LARGE SCALE GENOMIC DNA]</scope>
    <source>
        <strain evidence="2 3">DSM 24738</strain>
    </source>
</reference>
<feature type="transmembrane region" description="Helical" evidence="1">
    <location>
        <begin position="33"/>
        <end position="50"/>
    </location>
</feature>
<dbReference type="RefSeq" id="WP_209812816.1">
    <property type="nucleotide sequence ID" value="NZ_JAGGKT010000029.1"/>
</dbReference>
<keyword evidence="1" id="KW-1133">Transmembrane helix</keyword>
<keyword evidence="1" id="KW-0472">Membrane</keyword>
<keyword evidence="3" id="KW-1185">Reference proteome</keyword>
<keyword evidence="1" id="KW-0812">Transmembrane</keyword>
<evidence type="ECO:0000313" key="2">
    <source>
        <dbReference type="EMBL" id="MBP1934836.1"/>
    </source>
</evidence>
<feature type="transmembrane region" description="Helical" evidence="1">
    <location>
        <begin position="62"/>
        <end position="84"/>
    </location>
</feature>
<organism evidence="2 3">
    <name type="scientific">Ammoniphilus resinae</name>
    <dbReference type="NCBI Taxonomy" id="861532"/>
    <lineage>
        <taxon>Bacteria</taxon>
        <taxon>Bacillati</taxon>
        <taxon>Bacillota</taxon>
        <taxon>Bacilli</taxon>
        <taxon>Bacillales</taxon>
        <taxon>Paenibacillaceae</taxon>
        <taxon>Aneurinibacillus group</taxon>
        <taxon>Ammoniphilus</taxon>
    </lineage>
</organism>
<evidence type="ECO:0000256" key="1">
    <source>
        <dbReference type="SAM" id="Phobius"/>
    </source>
</evidence>
<evidence type="ECO:0008006" key="4">
    <source>
        <dbReference type="Google" id="ProtNLM"/>
    </source>
</evidence>